<dbReference type="PANTHER" id="PTHR24298">
    <property type="entry name" value="FLAVONOID 3'-MONOOXYGENASE-RELATED"/>
    <property type="match status" value="1"/>
</dbReference>
<dbReference type="Proteomes" id="UP001341281">
    <property type="component" value="Chromosome 07"/>
</dbReference>
<dbReference type="InterPro" id="IPR002401">
    <property type="entry name" value="Cyt_P450_E_grp-I"/>
</dbReference>
<dbReference type="PRINTS" id="PR00463">
    <property type="entry name" value="EP450I"/>
</dbReference>
<keyword evidence="5 8" id="KW-0472">Membrane</keyword>
<evidence type="ECO:0000256" key="1">
    <source>
        <dbReference type="ARBA" id="ARBA00004167"/>
    </source>
</evidence>
<evidence type="ECO:0008006" key="11">
    <source>
        <dbReference type="Google" id="ProtNLM"/>
    </source>
</evidence>
<keyword evidence="7" id="KW-0560">Oxidoreductase</keyword>
<proteinExistence type="inferred from homology"/>
<dbReference type="InterPro" id="IPR017972">
    <property type="entry name" value="Cyt_P450_CS"/>
</dbReference>
<accession>A0AAQ3X212</accession>
<keyword evidence="6 7" id="KW-0349">Heme</keyword>
<evidence type="ECO:0000256" key="8">
    <source>
        <dbReference type="SAM" id="Phobius"/>
    </source>
</evidence>
<keyword evidence="4 8" id="KW-1133">Transmembrane helix</keyword>
<reference evidence="9 10" key="1">
    <citation type="submission" date="2024-02" db="EMBL/GenBank/DDBJ databases">
        <title>High-quality chromosome-scale genome assembly of Pensacola bahiagrass (Paspalum notatum Flugge var. saurae).</title>
        <authorList>
            <person name="Vega J.M."/>
            <person name="Podio M."/>
            <person name="Orjuela J."/>
            <person name="Siena L.A."/>
            <person name="Pessino S.C."/>
            <person name="Combes M.C."/>
            <person name="Mariac C."/>
            <person name="Albertini E."/>
            <person name="Pupilli F."/>
            <person name="Ortiz J.P.A."/>
            <person name="Leblanc O."/>
        </authorList>
    </citation>
    <scope>NUCLEOTIDE SEQUENCE [LARGE SCALE GENOMIC DNA]</scope>
    <source>
        <strain evidence="9">R1</strain>
        <tissue evidence="9">Leaf</tissue>
    </source>
</reference>
<evidence type="ECO:0000256" key="6">
    <source>
        <dbReference type="PIRSR" id="PIRSR602401-1"/>
    </source>
</evidence>
<comment type="cofactor">
    <cofactor evidence="6">
        <name>heme</name>
        <dbReference type="ChEBI" id="CHEBI:30413"/>
    </cofactor>
</comment>
<comment type="similarity">
    <text evidence="7">Belongs to the cytochrome P450 family.</text>
</comment>
<dbReference type="InterPro" id="IPR001128">
    <property type="entry name" value="Cyt_P450"/>
</dbReference>
<evidence type="ECO:0000256" key="7">
    <source>
        <dbReference type="RuleBase" id="RU000461"/>
    </source>
</evidence>
<dbReference type="Pfam" id="PF00067">
    <property type="entry name" value="p450"/>
    <property type="match status" value="1"/>
</dbReference>
<keyword evidence="10" id="KW-1185">Reference proteome</keyword>
<protein>
    <recommendedName>
        <fullName evidence="11">Cytochrome P450</fullName>
    </recommendedName>
</protein>
<dbReference type="EMBL" id="CP144751">
    <property type="protein sequence ID" value="WVZ83203.1"/>
    <property type="molecule type" value="Genomic_DNA"/>
</dbReference>
<evidence type="ECO:0000313" key="10">
    <source>
        <dbReference type="Proteomes" id="UP001341281"/>
    </source>
</evidence>
<feature type="transmembrane region" description="Helical" evidence="8">
    <location>
        <begin position="6"/>
        <end position="27"/>
    </location>
</feature>
<dbReference type="InterPro" id="IPR036396">
    <property type="entry name" value="Cyt_P450_sf"/>
</dbReference>
<dbReference type="AlphaFoldDB" id="A0AAQ3X212"/>
<keyword evidence="3 6" id="KW-0479">Metal-binding</keyword>
<name>A0AAQ3X212_PASNO</name>
<sequence length="498" mass="54929">MEAQALVPLLLTLAVPVLVLLAISQLLDSRTRQQRSRRPLQTTPLKNVVINDPAVVRRMLIDHADAFSNRPKAAFPENFGGTHSINSVPYGPTWRALRGNLIAGIFHPTRLGVLAPLQREAVEGLVAGLSSSITGRRCSAEAVVVRDHLHAAVFMLVARMCLGDEVGERDVHTLEREVGSFILTFVKDSALAGSMSARLLHWRRWRRYSGMFSRLSKLILPIIAARQRRSQHGNGGIRCYVDSLLDLRVPNNDADVGTAAATTTGSKRPLTDREMVRLVFEFLGANTVSVVSCVEWTLAHLVIRPEVQEKLHHEITSGSHGDLISEDRLRSLPYLRATILESLRLHPPVSVILRNVDAHDLAAFGGRAPPAPANDGGTQRVCLVVINVGKVSRNRSMWTDPDEFRPERFLAGGEAEGVGPVAGPKEIRMLPFGAGRRYCPGVEVAMIHVGYFLAALVRDFEWALPVDGHSIDLTEKHSFFMVMKTPLRARVTPRHHAC</sequence>
<evidence type="ECO:0000256" key="5">
    <source>
        <dbReference type="ARBA" id="ARBA00023136"/>
    </source>
</evidence>
<dbReference type="GO" id="GO:0005506">
    <property type="term" value="F:iron ion binding"/>
    <property type="evidence" value="ECO:0007669"/>
    <property type="project" value="InterPro"/>
</dbReference>
<dbReference type="InterPro" id="IPR051103">
    <property type="entry name" value="Plant_metabolite_P450s"/>
</dbReference>
<evidence type="ECO:0000256" key="4">
    <source>
        <dbReference type="ARBA" id="ARBA00022989"/>
    </source>
</evidence>
<keyword evidence="7" id="KW-0503">Monooxygenase</keyword>
<dbReference type="SUPFAM" id="SSF48264">
    <property type="entry name" value="Cytochrome P450"/>
    <property type="match status" value="1"/>
</dbReference>
<evidence type="ECO:0000256" key="2">
    <source>
        <dbReference type="ARBA" id="ARBA00022692"/>
    </source>
</evidence>
<feature type="binding site" description="axial binding residue" evidence="6">
    <location>
        <position position="439"/>
    </location>
    <ligand>
        <name>heme</name>
        <dbReference type="ChEBI" id="CHEBI:30413"/>
    </ligand>
    <ligandPart>
        <name>Fe</name>
        <dbReference type="ChEBI" id="CHEBI:18248"/>
    </ligandPart>
</feature>
<dbReference type="GO" id="GO:0016020">
    <property type="term" value="C:membrane"/>
    <property type="evidence" value="ECO:0007669"/>
    <property type="project" value="UniProtKB-SubCell"/>
</dbReference>
<evidence type="ECO:0000313" key="9">
    <source>
        <dbReference type="EMBL" id="WVZ83203.1"/>
    </source>
</evidence>
<dbReference type="GO" id="GO:0016709">
    <property type="term" value="F:oxidoreductase activity, acting on paired donors, with incorporation or reduction of molecular oxygen, NAD(P)H as one donor, and incorporation of one atom of oxygen"/>
    <property type="evidence" value="ECO:0007669"/>
    <property type="project" value="TreeGrafter"/>
</dbReference>
<organism evidence="9 10">
    <name type="scientific">Paspalum notatum var. saurae</name>
    <dbReference type="NCBI Taxonomy" id="547442"/>
    <lineage>
        <taxon>Eukaryota</taxon>
        <taxon>Viridiplantae</taxon>
        <taxon>Streptophyta</taxon>
        <taxon>Embryophyta</taxon>
        <taxon>Tracheophyta</taxon>
        <taxon>Spermatophyta</taxon>
        <taxon>Magnoliopsida</taxon>
        <taxon>Liliopsida</taxon>
        <taxon>Poales</taxon>
        <taxon>Poaceae</taxon>
        <taxon>PACMAD clade</taxon>
        <taxon>Panicoideae</taxon>
        <taxon>Andropogonodae</taxon>
        <taxon>Paspaleae</taxon>
        <taxon>Paspalinae</taxon>
        <taxon>Paspalum</taxon>
    </lineage>
</organism>
<keyword evidence="6 7" id="KW-0408">Iron</keyword>
<keyword evidence="2 8" id="KW-0812">Transmembrane</keyword>
<gene>
    <name evidence="9" type="ORF">U9M48_030373</name>
</gene>
<dbReference type="Gene3D" id="1.10.630.10">
    <property type="entry name" value="Cytochrome P450"/>
    <property type="match status" value="1"/>
</dbReference>
<evidence type="ECO:0000256" key="3">
    <source>
        <dbReference type="ARBA" id="ARBA00022723"/>
    </source>
</evidence>
<dbReference type="GO" id="GO:0020037">
    <property type="term" value="F:heme binding"/>
    <property type="evidence" value="ECO:0007669"/>
    <property type="project" value="InterPro"/>
</dbReference>
<dbReference type="PROSITE" id="PS00086">
    <property type="entry name" value="CYTOCHROME_P450"/>
    <property type="match status" value="1"/>
</dbReference>
<dbReference type="PRINTS" id="PR00385">
    <property type="entry name" value="P450"/>
</dbReference>
<dbReference type="PANTHER" id="PTHR24298:SF389">
    <property type="entry name" value="OS04G0128400 PROTEIN"/>
    <property type="match status" value="1"/>
</dbReference>
<comment type="subcellular location">
    <subcellularLocation>
        <location evidence="1">Membrane</location>
        <topology evidence="1">Single-pass membrane protein</topology>
    </subcellularLocation>
</comment>